<dbReference type="RefSeq" id="WP_269309511.1">
    <property type="nucleotide sequence ID" value="NZ_CP098242.1"/>
</dbReference>
<proteinExistence type="predicted"/>
<gene>
    <name evidence="1" type="ORF">NB640_02220</name>
</gene>
<dbReference type="InterPro" id="IPR010982">
    <property type="entry name" value="Lambda_DNA-bd_dom_sf"/>
</dbReference>
<dbReference type="Proteomes" id="UP001156215">
    <property type="component" value="Chromosome"/>
</dbReference>
<accession>A0A9E9LY66</accession>
<dbReference type="Gene3D" id="1.10.260.40">
    <property type="entry name" value="lambda repressor-like DNA-binding domains"/>
    <property type="match status" value="1"/>
</dbReference>
<protein>
    <submittedName>
        <fullName evidence="1">Transcriptional regulator</fullName>
    </submittedName>
</protein>
<dbReference type="EMBL" id="CP098242">
    <property type="protein sequence ID" value="WAW10496.1"/>
    <property type="molecule type" value="Genomic_DNA"/>
</dbReference>
<organism evidence="1 2">
    <name type="scientific">Oxalobacter vibrioformis</name>
    <dbReference type="NCBI Taxonomy" id="933080"/>
    <lineage>
        <taxon>Bacteria</taxon>
        <taxon>Pseudomonadati</taxon>
        <taxon>Pseudomonadota</taxon>
        <taxon>Betaproteobacteria</taxon>
        <taxon>Burkholderiales</taxon>
        <taxon>Oxalobacteraceae</taxon>
        <taxon>Oxalobacter</taxon>
    </lineage>
</organism>
<evidence type="ECO:0000313" key="2">
    <source>
        <dbReference type="Proteomes" id="UP001156215"/>
    </source>
</evidence>
<dbReference type="GO" id="GO:0003677">
    <property type="term" value="F:DNA binding"/>
    <property type="evidence" value="ECO:0007669"/>
    <property type="project" value="InterPro"/>
</dbReference>
<dbReference type="AlphaFoldDB" id="A0A9E9LY66"/>
<name>A0A9E9LY66_9BURK</name>
<dbReference type="SUPFAM" id="SSF47413">
    <property type="entry name" value="lambda repressor-like DNA-binding domains"/>
    <property type="match status" value="1"/>
</dbReference>
<sequence length="84" mass="9677">MNPVSGHKDNQELKAPDAQTLRNLMKEVRITRQEVAELLHVNTNTVNAWAAAENTSLHRPMPLMAWELLLLKLNRHPSKRVFEL</sequence>
<evidence type="ECO:0000313" key="1">
    <source>
        <dbReference type="EMBL" id="WAW10496.1"/>
    </source>
</evidence>
<dbReference type="KEGG" id="ovb:NB640_02220"/>
<reference evidence="1" key="1">
    <citation type="journal article" date="2022" name="Front. Microbiol.">
        <title>New perspectives on an old grouping: The genomic and phenotypic variability of Oxalobacter formigenes and the implications for calcium oxalate stone prevention.</title>
        <authorList>
            <person name="Chmiel J.A."/>
            <person name="Carr C."/>
            <person name="Stuivenberg G.A."/>
            <person name="Venema R."/>
            <person name="Chanyi R.M."/>
            <person name="Al K.F."/>
            <person name="Giguere D."/>
            <person name="Say H."/>
            <person name="Akouris P.P."/>
            <person name="Dominguez Romero S.A."/>
            <person name="Kwong A."/>
            <person name="Tai V."/>
            <person name="Koval S.F."/>
            <person name="Razvi H."/>
            <person name="Bjazevic J."/>
            <person name="Burton J.P."/>
        </authorList>
    </citation>
    <scope>NUCLEOTIDE SEQUENCE</scope>
    <source>
        <strain evidence="1">WoOx3</strain>
    </source>
</reference>
<keyword evidence="2" id="KW-1185">Reference proteome</keyword>